<protein>
    <recommendedName>
        <fullName evidence="4">Helix-turn-helix domain-containing protein</fullName>
    </recommendedName>
</protein>
<evidence type="ECO:0000313" key="2">
    <source>
        <dbReference type="EMBL" id="GAA5082798.1"/>
    </source>
</evidence>
<evidence type="ECO:0008006" key="4">
    <source>
        <dbReference type="Google" id="ProtNLM"/>
    </source>
</evidence>
<sequence>MSDQLTDPNAADETIEVTLGRRAPFSQLGDWVLFSGVDSDARTLYWGLSAHINTSERSDNEVWPGLATLARILQLKKPENVSKFMLQLEVIGAVEVVRTMVGLVRRNRYIVHQTPPASHTGARSTSEWYALNRGPKGETPEARKEREAQFDRWLMAVRDALKAHCEKVAKARAAAKKAKAPMPPVELFVAPLLTDFRTPSAGGTARPAPIQKTAGQPVPPGQGVRTPWPGGSVPPGQGVERDQHQLDQSLSPVPPASEHPADPADVTDERESSAARKTTTAAAAAESAPVPEPRQEDDVLEPKVGKVVEGYVLALNGVYPMQSVVQRLRTEARELLALNWPVEHVAKLAGQLPGLGYSSLTRHAEHNPPPAPKAAPGGAVPWCGNCDSPEYRWIAPREGSPRRCPECNPAVVLATA</sequence>
<name>A0ABP9LV31_9ACTN</name>
<feature type="compositionally biased region" description="Low complexity" evidence="1">
    <location>
        <begin position="275"/>
        <end position="289"/>
    </location>
</feature>
<dbReference type="Proteomes" id="UP001500124">
    <property type="component" value="Unassembled WGS sequence"/>
</dbReference>
<gene>
    <name evidence="2" type="ORF">GCM10023336_77630</name>
</gene>
<feature type="compositionally biased region" description="Basic and acidic residues" evidence="1">
    <location>
        <begin position="259"/>
        <end position="274"/>
    </location>
</feature>
<comment type="caution">
    <text evidence="2">The sequence shown here is derived from an EMBL/GenBank/DDBJ whole genome shotgun (WGS) entry which is preliminary data.</text>
</comment>
<reference evidence="3" key="1">
    <citation type="journal article" date="2019" name="Int. J. Syst. Evol. Microbiol.">
        <title>The Global Catalogue of Microorganisms (GCM) 10K type strain sequencing project: providing services to taxonomists for standard genome sequencing and annotation.</title>
        <authorList>
            <consortium name="The Broad Institute Genomics Platform"/>
            <consortium name="The Broad Institute Genome Sequencing Center for Infectious Disease"/>
            <person name="Wu L."/>
            <person name="Ma J."/>
        </authorList>
    </citation>
    <scope>NUCLEOTIDE SEQUENCE [LARGE SCALE GENOMIC DNA]</scope>
    <source>
        <strain evidence="3">JCM 18410</strain>
    </source>
</reference>
<evidence type="ECO:0000313" key="3">
    <source>
        <dbReference type="Proteomes" id="UP001500124"/>
    </source>
</evidence>
<proteinExistence type="predicted"/>
<keyword evidence="3" id="KW-1185">Reference proteome</keyword>
<organism evidence="2 3">
    <name type="scientific">Streptomyces similanensis</name>
    <dbReference type="NCBI Taxonomy" id="1274988"/>
    <lineage>
        <taxon>Bacteria</taxon>
        <taxon>Bacillati</taxon>
        <taxon>Actinomycetota</taxon>
        <taxon>Actinomycetes</taxon>
        <taxon>Kitasatosporales</taxon>
        <taxon>Streptomycetaceae</taxon>
        <taxon>Streptomyces</taxon>
    </lineage>
</organism>
<accession>A0ABP9LV31</accession>
<feature type="region of interest" description="Disordered" evidence="1">
    <location>
        <begin position="199"/>
        <end position="301"/>
    </location>
</feature>
<dbReference type="RefSeq" id="WP_345672733.1">
    <property type="nucleotide sequence ID" value="NZ_BAABKC010000156.1"/>
</dbReference>
<evidence type="ECO:0000256" key="1">
    <source>
        <dbReference type="SAM" id="MobiDB-lite"/>
    </source>
</evidence>
<dbReference type="EMBL" id="BAABKC010000156">
    <property type="protein sequence ID" value="GAA5082798.1"/>
    <property type="molecule type" value="Genomic_DNA"/>
</dbReference>